<dbReference type="Gene3D" id="1.20.81.30">
    <property type="entry name" value="Type II secretion system (T2SS), domain F"/>
    <property type="match status" value="2"/>
</dbReference>
<evidence type="ECO:0000313" key="14">
    <source>
        <dbReference type="EMBL" id="QEL18796.1"/>
    </source>
</evidence>
<organism evidence="14 15">
    <name type="scientific">Limnoglobus roseus</name>
    <dbReference type="NCBI Taxonomy" id="2598579"/>
    <lineage>
        <taxon>Bacteria</taxon>
        <taxon>Pseudomonadati</taxon>
        <taxon>Planctomycetota</taxon>
        <taxon>Planctomycetia</taxon>
        <taxon>Gemmatales</taxon>
        <taxon>Gemmataceae</taxon>
        <taxon>Limnoglobus</taxon>
    </lineage>
</organism>
<keyword evidence="5" id="KW-1003">Cell membrane</keyword>
<feature type="transmembrane region" description="Helical" evidence="12">
    <location>
        <begin position="376"/>
        <end position="397"/>
    </location>
</feature>
<dbReference type="FunFam" id="1.20.81.30:FF:000001">
    <property type="entry name" value="Type II secretion system protein F"/>
    <property type="match status" value="1"/>
</dbReference>
<dbReference type="InterPro" id="IPR042094">
    <property type="entry name" value="T2SS_GspF_sf"/>
</dbReference>
<comment type="function">
    <text evidence="1">Component of the type II secretion system inner membrane complex required for the energy-dependent secretion of extracellular factors such as proteases and toxins from the periplasm.</text>
</comment>
<keyword evidence="7 11" id="KW-0812">Transmembrane</keyword>
<evidence type="ECO:0000256" key="7">
    <source>
        <dbReference type="ARBA" id="ARBA00022692"/>
    </source>
</evidence>
<comment type="similarity">
    <text evidence="3 11">Belongs to the GSP F family.</text>
</comment>
<evidence type="ECO:0000256" key="3">
    <source>
        <dbReference type="ARBA" id="ARBA00005745"/>
    </source>
</evidence>
<dbReference type="KEGG" id="lrs:PX52LOC_05836"/>
<evidence type="ECO:0000259" key="13">
    <source>
        <dbReference type="Pfam" id="PF00482"/>
    </source>
</evidence>
<proteinExistence type="inferred from homology"/>
<comment type="subcellular location">
    <subcellularLocation>
        <location evidence="2">Cell inner membrane</location>
        <topology evidence="2">Multi-pass membrane protein</topology>
    </subcellularLocation>
    <subcellularLocation>
        <location evidence="11">Cell membrane</location>
        <topology evidence="11">Multi-pass membrane protein</topology>
    </subcellularLocation>
</comment>
<name>A0A5C1ALF0_9BACT</name>
<evidence type="ECO:0000256" key="8">
    <source>
        <dbReference type="ARBA" id="ARBA00022989"/>
    </source>
</evidence>
<gene>
    <name evidence="14" type="ORF">PX52LOC_05836</name>
</gene>
<evidence type="ECO:0000256" key="4">
    <source>
        <dbReference type="ARBA" id="ARBA00022448"/>
    </source>
</evidence>
<feature type="transmembrane region" description="Helical" evidence="12">
    <location>
        <begin position="167"/>
        <end position="190"/>
    </location>
</feature>
<keyword evidence="15" id="KW-1185">Reference proteome</keyword>
<dbReference type="OrthoDB" id="9805682at2"/>
<accession>A0A5C1ALF0</accession>
<evidence type="ECO:0000256" key="11">
    <source>
        <dbReference type="RuleBase" id="RU003923"/>
    </source>
</evidence>
<dbReference type="RefSeq" id="WP_149113255.1">
    <property type="nucleotide sequence ID" value="NZ_CP042425.1"/>
</dbReference>
<dbReference type="EMBL" id="CP042425">
    <property type="protein sequence ID" value="QEL18796.1"/>
    <property type="molecule type" value="Genomic_DNA"/>
</dbReference>
<dbReference type="GO" id="GO:0005886">
    <property type="term" value="C:plasma membrane"/>
    <property type="evidence" value="ECO:0007669"/>
    <property type="project" value="UniProtKB-SubCell"/>
</dbReference>
<evidence type="ECO:0000256" key="10">
    <source>
        <dbReference type="ARBA" id="ARBA00030750"/>
    </source>
</evidence>
<feature type="domain" description="Type II secretion system protein GspF" evidence="13">
    <location>
        <begin position="71"/>
        <end position="191"/>
    </location>
</feature>
<dbReference type="PRINTS" id="PR00812">
    <property type="entry name" value="BCTERIALGSPF"/>
</dbReference>
<evidence type="ECO:0000256" key="1">
    <source>
        <dbReference type="ARBA" id="ARBA00002684"/>
    </source>
</evidence>
<dbReference type="Pfam" id="PF00482">
    <property type="entry name" value="T2SSF"/>
    <property type="match status" value="2"/>
</dbReference>
<dbReference type="PANTHER" id="PTHR30012:SF0">
    <property type="entry name" value="TYPE II SECRETION SYSTEM PROTEIN F-RELATED"/>
    <property type="match status" value="1"/>
</dbReference>
<dbReference type="PROSITE" id="PS00874">
    <property type="entry name" value="T2SP_F"/>
    <property type="match status" value="1"/>
</dbReference>
<dbReference type="Proteomes" id="UP000324974">
    <property type="component" value="Chromosome"/>
</dbReference>
<dbReference type="PANTHER" id="PTHR30012">
    <property type="entry name" value="GENERAL SECRETION PATHWAY PROTEIN"/>
    <property type="match status" value="1"/>
</dbReference>
<sequence>MPDYTYEALAKTGQKQTGTLTAGSEREAASVLDSRGLFPIKIASVSRSGEGGGFSLFSGVSKRETALIYGQLADLLNSGVPLLRALEILERQTTNKRLSSTMRDVRLKVADGTSLSQAMGAHPKVFDELAVSMVRAGQEGGFLEDVLTRIASFVEHQEDLKAKVIGALAYPVFLAGAGMIVLNILMIFFVPKFEPIFAKLREKNELPMITVWVTWVSHTMQSKLGLLIAVLFVIAVVAFFKWAKGPGRATMDAVKIRLPLFGKVFLALSLSRFTRIFGTMLQNGIPILKALTIAKDSTGNRVLSDAIALSAENVTSGQKLADPLRRCKYFPGDVVEMIAIGEEANTLEKVLINISDSLEKRTARNLELMVKLLEPLMLLVMAGVILIVVAGLLLPVFKMGQAVK</sequence>
<evidence type="ECO:0000256" key="12">
    <source>
        <dbReference type="SAM" id="Phobius"/>
    </source>
</evidence>
<feature type="transmembrane region" description="Helical" evidence="12">
    <location>
        <begin position="224"/>
        <end position="243"/>
    </location>
</feature>
<keyword evidence="6" id="KW-0997">Cell inner membrane</keyword>
<dbReference type="InterPro" id="IPR001992">
    <property type="entry name" value="T2SS_GspF/T4SS_PilC_CS"/>
</dbReference>
<keyword evidence="4 11" id="KW-0813">Transport</keyword>
<keyword evidence="9 12" id="KW-0472">Membrane</keyword>
<evidence type="ECO:0000256" key="2">
    <source>
        <dbReference type="ARBA" id="ARBA00004429"/>
    </source>
</evidence>
<evidence type="ECO:0000256" key="6">
    <source>
        <dbReference type="ARBA" id="ARBA00022519"/>
    </source>
</evidence>
<evidence type="ECO:0000256" key="5">
    <source>
        <dbReference type="ARBA" id="ARBA00022475"/>
    </source>
</evidence>
<dbReference type="AlphaFoldDB" id="A0A5C1ALF0"/>
<dbReference type="InterPro" id="IPR003004">
    <property type="entry name" value="GspF/PilC"/>
</dbReference>
<keyword evidence="8 12" id="KW-1133">Transmembrane helix</keyword>
<dbReference type="GO" id="GO:0009306">
    <property type="term" value="P:protein secretion"/>
    <property type="evidence" value="ECO:0007669"/>
    <property type="project" value="InterPro"/>
</dbReference>
<reference evidence="15" key="1">
    <citation type="submission" date="2019-08" db="EMBL/GenBank/DDBJ databases">
        <title>Limnoglobus roseus gen. nov., sp. nov., a novel freshwater planctomycete with a giant genome from the family Gemmataceae.</title>
        <authorList>
            <person name="Kulichevskaya I.S."/>
            <person name="Naumoff D.G."/>
            <person name="Miroshnikov K."/>
            <person name="Ivanova A."/>
            <person name="Philippov D.A."/>
            <person name="Hakobyan A."/>
            <person name="Rijpstra I.C."/>
            <person name="Sinninghe Damste J.S."/>
            <person name="Liesack W."/>
            <person name="Dedysh S.N."/>
        </authorList>
    </citation>
    <scope>NUCLEOTIDE SEQUENCE [LARGE SCALE GENOMIC DNA]</scope>
    <source>
        <strain evidence="15">PX52</strain>
    </source>
</reference>
<protein>
    <recommendedName>
        <fullName evidence="10">General secretion pathway protein F</fullName>
    </recommendedName>
</protein>
<dbReference type="InterPro" id="IPR018076">
    <property type="entry name" value="T2SS_GspF_dom"/>
</dbReference>
<evidence type="ECO:0000313" key="15">
    <source>
        <dbReference type="Proteomes" id="UP000324974"/>
    </source>
</evidence>
<feature type="domain" description="Type II secretion system protein GspF" evidence="13">
    <location>
        <begin position="273"/>
        <end position="395"/>
    </location>
</feature>
<evidence type="ECO:0000256" key="9">
    <source>
        <dbReference type="ARBA" id="ARBA00023136"/>
    </source>
</evidence>